<dbReference type="SUPFAM" id="SSF52047">
    <property type="entry name" value="RNI-like"/>
    <property type="match status" value="1"/>
</dbReference>
<dbReference type="Gene3D" id="3.80.10.10">
    <property type="entry name" value="Ribonuclease Inhibitor"/>
    <property type="match status" value="1"/>
</dbReference>
<comment type="caution">
    <text evidence="1">The sequence shown here is derived from an EMBL/GenBank/DDBJ whole genome shotgun (WGS) entry which is preliminary data.</text>
</comment>
<proteinExistence type="predicted"/>
<evidence type="ECO:0000313" key="2">
    <source>
        <dbReference type="Proteomes" id="UP000324091"/>
    </source>
</evidence>
<accession>A0A5C6MYU3</accession>
<keyword evidence="2" id="KW-1185">Reference proteome</keyword>
<dbReference type="EMBL" id="RHFK02000019">
    <property type="protein sequence ID" value="TWW59859.1"/>
    <property type="molecule type" value="Genomic_DNA"/>
</dbReference>
<dbReference type="Proteomes" id="UP000324091">
    <property type="component" value="Chromosome 6"/>
</dbReference>
<dbReference type="AlphaFoldDB" id="A0A5C6MYU3"/>
<gene>
    <name evidence="1" type="ORF">D4764_06G0013890</name>
</gene>
<sequence length="168" mass="18271">MVRRPRSAASTRLNAVPFHPMVRASTVCGLHPSQRCAVPPHGEGVRGLRPPPVSTLCRSAPMVTASAVCGLHPSQRSLRSNPTHLKELDLSFNHPGDDGTKQLSAVLEDPELSLEVSDHCELSVDTTTPSTVNPMSNNRVMRKWPRTNHIQPIQRGFRTVPSCCVATA</sequence>
<name>A0A5C6MYU3_9TELE</name>
<dbReference type="InterPro" id="IPR032675">
    <property type="entry name" value="LRR_dom_sf"/>
</dbReference>
<evidence type="ECO:0000313" key="1">
    <source>
        <dbReference type="EMBL" id="TWW59859.1"/>
    </source>
</evidence>
<reference evidence="1 2" key="1">
    <citation type="submission" date="2019-04" db="EMBL/GenBank/DDBJ databases">
        <title>Chromosome genome assembly for Takifugu flavidus.</title>
        <authorList>
            <person name="Xiao S."/>
        </authorList>
    </citation>
    <scope>NUCLEOTIDE SEQUENCE [LARGE SCALE GENOMIC DNA]</scope>
    <source>
        <strain evidence="1">HTHZ2018</strain>
        <tissue evidence="1">Muscle</tissue>
    </source>
</reference>
<organism evidence="1 2">
    <name type="scientific">Takifugu flavidus</name>
    <name type="common">sansaifugu</name>
    <dbReference type="NCBI Taxonomy" id="433684"/>
    <lineage>
        <taxon>Eukaryota</taxon>
        <taxon>Metazoa</taxon>
        <taxon>Chordata</taxon>
        <taxon>Craniata</taxon>
        <taxon>Vertebrata</taxon>
        <taxon>Euteleostomi</taxon>
        <taxon>Actinopterygii</taxon>
        <taxon>Neopterygii</taxon>
        <taxon>Teleostei</taxon>
        <taxon>Neoteleostei</taxon>
        <taxon>Acanthomorphata</taxon>
        <taxon>Eupercaria</taxon>
        <taxon>Tetraodontiformes</taxon>
        <taxon>Tetradontoidea</taxon>
        <taxon>Tetraodontidae</taxon>
        <taxon>Takifugu</taxon>
    </lineage>
</organism>
<protein>
    <submittedName>
        <fullName evidence="1">Uncharacterized protein</fullName>
    </submittedName>
</protein>